<protein>
    <submittedName>
        <fullName evidence="2">Uncharacterized protein</fullName>
    </submittedName>
</protein>
<accession>A0A9P3PEI3</accession>
<reference evidence="2" key="1">
    <citation type="submission" date="2022-07" db="EMBL/GenBank/DDBJ databases">
        <title>The genome of Lyophyllum shimeji provides insight into the initial evolution of ectomycorrhizal fungal genome.</title>
        <authorList>
            <person name="Kobayashi Y."/>
            <person name="Shibata T."/>
            <person name="Hirakawa H."/>
            <person name="Shigenobu S."/>
            <person name="Nishiyama T."/>
            <person name="Yamada A."/>
            <person name="Hasebe M."/>
            <person name="Kawaguchi M."/>
        </authorList>
    </citation>
    <scope>NUCLEOTIDE SEQUENCE</scope>
    <source>
        <strain evidence="2">AT787</strain>
    </source>
</reference>
<feature type="transmembrane region" description="Helical" evidence="1">
    <location>
        <begin position="86"/>
        <end position="113"/>
    </location>
</feature>
<evidence type="ECO:0000313" key="2">
    <source>
        <dbReference type="EMBL" id="GLB34006.1"/>
    </source>
</evidence>
<gene>
    <name evidence="2" type="ORF">LshimejAT787_0108900</name>
</gene>
<dbReference type="Proteomes" id="UP001063166">
    <property type="component" value="Unassembled WGS sequence"/>
</dbReference>
<name>A0A9P3PEI3_LYOSH</name>
<keyword evidence="1" id="KW-0472">Membrane</keyword>
<proteinExistence type="predicted"/>
<keyword evidence="3" id="KW-1185">Reference proteome</keyword>
<organism evidence="2 3">
    <name type="scientific">Lyophyllum shimeji</name>
    <name type="common">Hon-shimeji</name>
    <name type="synonym">Tricholoma shimeji</name>
    <dbReference type="NCBI Taxonomy" id="47721"/>
    <lineage>
        <taxon>Eukaryota</taxon>
        <taxon>Fungi</taxon>
        <taxon>Dikarya</taxon>
        <taxon>Basidiomycota</taxon>
        <taxon>Agaricomycotina</taxon>
        <taxon>Agaricomycetes</taxon>
        <taxon>Agaricomycetidae</taxon>
        <taxon>Agaricales</taxon>
        <taxon>Tricholomatineae</taxon>
        <taxon>Lyophyllaceae</taxon>
        <taxon>Lyophyllum</taxon>
    </lineage>
</organism>
<dbReference type="AlphaFoldDB" id="A0A9P3PEI3"/>
<keyword evidence="1" id="KW-0812">Transmembrane</keyword>
<evidence type="ECO:0000313" key="3">
    <source>
        <dbReference type="Proteomes" id="UP001063166"/>
    </source>
</evidence>
<sequence length="188" mass="20920">MKLPRAELPAFLAAQFPPSPLPIPRSMILFTCASMPGACVLLIVSMLDLGYLSMRLNPCVSIYTLLYHIGVILISRRKRTPAAPSYFSTAVFSGYLLALVWLVALILTILVLASGHMPYYQVAWLRQQGLPVTVHSQRVQVFLVLYETAMVGGMAFKGHSIVHNEGPDPHDWRYAEFEKSDEESVIGK</sequence>
<dbReference type="EMBL" id="BRPK01000001">
    <property type="protein sequence ID" value="GLB34006.1"/>
    <property type="molecule type" value="Genomic_DNA"/>
</dbReference>
<comment type="caution">
    <text evidence="2">The sequence shown here is derived from an EMBL/GenBank/DDBJ whole genome shotgun (WGS) entry which is preliminary data.</text>
</comment>
<feature type="transmembrane region" description="Helical" evidence="1">
    <location>
        <begin position="26"/>
        <end position="44"/>
    </location>
</feature>
<feature type="transmembrane region" description="Helical" evidence="1">
    <location>
        <begin position="56"/>
        <end position="74"/>
    </location>
</feature>
<dbReference type="OrthoDB" id="3196762at2759"/>
<evidence type="ECO:0000256" key="1">
    <source>
        <dbReference type="SAM" id="Phobius"/>
    </source>
</evidence>
<keyword evidence="1" id="KW-1133">Transmembrane helix</keyword>